<name>A0ABR3Q3M4_9TREE</name>
<dbReference type="EMBL" id="JBBXJM010000003">
    <property type="protein sequence ID" value="KAL1409349.1"/>
    <property type="molecule type" value="Genomic_DNA"/>
</dbReference>
<feature type="region of interest" description="Disordered" evidence="1">
    <location>
        <begin position="209"/>
        <end position="233"/>
    </location>
</feature>
<evidence type="ECO:0000313" key="4">
    <source>
        <dbReference type="Proteomes" id="UP001565368"/>
    </source>
</evidence>
<evidence type="ECO:0000313" key="3">
    <source>
        <dbReference type="EMBL" id="KAL1409349.1"/>
    </source>
</evidence>
<reference evidence="3 4" key="1">
    <citation type="submission" date="2023-08" db="EMBL/GenBank/DDBJ databases">
        <title>Annotated Genome Sequence of Vanrija albida AlHP1.</title>
        <authorList>
            <person name="Herzog R."/>
        </authorList>
    </citation>
    <scope>NUCLEOTIDE SEQUENCE [LARGE SCALE GENOMIC DNA]</scope>
    <source>
        <strain evidence="3 4">AlHP1</strain>
    </source>
</reference>
<dbReference type="GeneID" id="95984374"/>
<keyword evidence="2" id="KW-0812">Transmembrane</keyword>
<feature type="transmembrane region" description="Helical" evidence="2">
    <location>
        <begin position="182"/>
        <end position="200"/>
    </location>
</feature>
<feature type="transmembrane region" description="Helical" evidence="2">
    <location>
        <begin position="70"/>
        <end position="89"/>
    </location>
</feature>
<organism evidence="3 4">
    <name type="scientific">Vanrija albida</name>
    <dbReference type="NCBI Taxonomy" id="181172"/>
    <lineage>
        <taxon>Eukaryota</taxon>
        <taxon>Fungi</taxon>
        <taxon>Dikarya</taxon>
        <taxon>Basidiomycota</taxon>
        <taxon>Agaricomycotina</taxon>
        <taxon>Tremellomycetes</taxon>
        <taxon>Trichosporonales</taxon>
        <taxon>Trichosporonaceae</taxon>
        <taxon>Vanrija</taxon>
    </lineage>
</organism>
<feature type="region of interest" description="Disordered" evidence="1">
    <location>
        <begin position="142"/>
        <end position="162"/>
    </location>
</feature>
<protein>
    <submittedName>
        <fullName evidence="3">Uncharacterized protein</fullName>
    </submittedName>
</protein>
<evidence type="ECO:0000256" key="1">
    <source>
        <dbReference type="SAM" id="MobiDB-lite"/>
    </source>
</evidence>
<dbReference type="RefSeq" id="XP_069209293.1">
    <property type="nucleotide sequence ID" value="XM_069351875.1"/>
</dbReference>
<sequence length="233" mass="25989">MFAARLPLLALSSFDSAASPPSSPARPRRLRSTMERLSSASLTAVLFTVLAKIGSFIFSDEPILAEFFRAVFLLGLAAQIVAAWLGIGYALYRRQTPMRRWIVQLIVLLMWDQLAGPTVLLSVRRMNRQLSTHVSGMADAKLPWKRPEDEGPTEADEYWSPHGADTHHLAGQRLYHLKPGTFLFIVSSIALVGFVGYRVAERAWRNKRVDDSDGDSFSDAGSVEEQVEKEARD</sequence>
<gene>
    <name evidence="3" type="ORF">Q8F55_003331</name>
</gene>
<evidence type="ECO:0000256" key="2">
    <source>
        <dbReference type="SAM" id="Phobius"/>
    </source>
</evidence>
<feature type="transmembrane region" description="Helical" evidence="2">
    <location>
        <begin position="40"/>
        <end position="58"/>
    </location>
</feature>
<keyword evidence="2" id="KW-0472">Membrane</keyword>
<keyword evidence="2" id="KW-1133">Transmembrane helix</keyword>
<proteinExistence type="predicted"/>
<comment type="caution">
    <text evidence="3">The sequence shown here is derived from an EMBL/GenBank/DDBJ whole genome shotgun (WGS) entry which is preliminary data.</text>
</comment>
<dbReference type="Proteomes" id="UP001565368">
    <property type="component" value="Unassembled WGS sequence"/>
</dbReference>
<feature type="transmembrane region" description="Helical" evidence="2">
    <location>
        <begin position="101"/>
        <end position="123"/>
    </location>
</feature>
<keyword evidence="4" id="KW-1185">Reference proteome</keyword>
<accession>A0ABR3Q3M4</accession>